<reference evidence="1 2" key="1">
    <citation type="submission" date="2024-03" db="EMBL/GenBank/DDBJ databases">
        <title>Novel species of the genus Variovorax.</title>
        <authorList>
            <person name="Liu Q."/>
            <person name="Xin Y.-H."/>
        </authorList>
    </citation>
    <scope>NUCLEOTIDE SEQUENCE [LARGE SCALE GENOMIC DNA]</scope>
    <source>
        <strain evidence="1 2">KACC 18901</strain>
    </source>
</reference>
<keyword evidence="2" id="KW-1185">Reference proteome</keyword>
<dbReference type="EMBL" id="JBBKZS010000013">
    <property type="protein sequence ID" value="MEJ8857875.1"/>
    <property type="molecule type" value="Genomic_DNA"/>
</dbReference>
<organism evidence="1 2">
    <name type="scientific">Variovorax robiniae</name>
    <dbReference type="NCBI Taxonomy" id="1836199"/>
    <lineage>
        <taxon>Bacteria</taxon>
        <taxon>Pseudomonadati</taxon>
        <taxon>Pseudomonadota</taxon>
        <taxon>Betaproteobacteria</taxon>
        <taxon>Burkholderiales</taxon>
        <taxon>Comamonadaceae</taxon>
        <taxon>Variovorax</taxon>
    </lineage>
</organism>
<dbReference type="Gene3D" id="1.25.40.10">
    <property type="entry name" value="Tetratricopeptide repeat domain"/>
    <property type="match status" value="1"/>
</dbReference>
<accession>A0ABU8XDH5</accession>
<evidence type="ECO:0000313" key="1">
    <source>
        <dbReference type="EMBL" id="MEJ8857875.1"/>
    </source>
</evidence>
<evidence type="ECO:0008006" key="3">
    <source>
        <dbReference type="Google" id="ProtNLM"/>
    </source>
</evidence>
<dbReference type="RefSeq" id="WP_340337944.1">
    <property type="nucleotide sequence ID" value="NZ_JBBKZS010000013.1"/>
</dbReference>
<dbReference type="SUPFAM" id="SSF48452">
    <property type="entry name" value="TPR-like"/>
    <property type="match status" value="1"/>
</dbReference>
<dbReference type="Proteomes" id="UP001367030">
    <property type="component" value="Unassembled WGS sequence"/>
</dbReference>
<protein>
    <recommendedName>
        <fullName evidence="3">Tetratricopeptide repeat protein</fullName>
    </recommendedName>
</protein>
<dbReference type="InterPro" id="IPR011990">
    <property type="entry name" value="TPR-like_helical_dom_sf"/>
</dbReference>
<evidence type="ECO:0000313" key="2">
    <source>
        <dbReference type="Proteomes" id="UP001367030"/>
    </source>
</evidence>
<proteinExistence type="predicted"/>
<comment type="caution">
    <text evidence="1">The sequence shown here is derived from an EMBL/GenBank/DDBJ whole genome shotgun (WGS) entry which is preliminary data.</text>
</comment>
<gene>
    <name evidence="1" type="ORF">WKW79_25120</name>
</gene>
<name>A0ABU8XDH5_9BURK</name>
<sequence>MRKLLASVSSRLGDFIAQRDDVALVLSATEADALPLLTMLDGIEAERGADFFWTFTDAFVDGVSYAEAIHNAFAAKHGAVRLLMEKEGMTPWPPMPAVVESADTVPALRLRELAKFCRALLPVPDGALAVLSFFPLKIDDGLAYANLMSEVIAHRFPLPWCHHLRFILRDDPAAPELSNALGGAPRVQHFAPDLSVQALSQSIEDEAADETLPLPERMSSLLVSAGNDLAFGRHPMALEKYALLFRYHGAMNSYAMAALAMLGMGQVYERMGETSMANDAYQAALIPASQGSYPSIQVLLNVVLSLANLRTEHQQWDEAEGYWDVTQQLAVLSRDGPLKARALLQRGYAQEQQGKLAEAEQSWFAGTVIAAQLEETDLCGDCLERLRGVYVAQGQDDKALAIDPYLAALGRDAGTPEPAGDHDHGHG</sequence>